<keyword evidence="2" id="KW-1185">Reference proteome</keyword>
<evidence type="ECO:0000313" key="1">
    <source>
        <dbReference type="EMBL" id="KNC33717.1"/>
    </source>
</evidence>
<dbReference type="EMBL" id="JRES01000162">
    <property type="protein sequence ID" value="KNC33717.1"/>
    <property type="molecule type" value="Genomic_DNA"/>
</dbReference>
<sequence length="64" mass="7711">MYMSKKINRKFMPKFIKCKIIEKIGNNLYGVEYMKGNLLEFGRENFLDPQHFWKSSKAFLKPSF</sequence>
<organism evidence="1 2">
    <name type="scientific">Lucilia cuprina</name>
    <name type="common">Green bottle fly</name>
    <name type="synonym">Australian sheep blowfly</name>
    <dbReference type="NCBI Taxonomy" id="7375"/>
    <lineage>
        <taxon>Eukaryota</taxon>
        <taxon>Metazoa</taxon>
        <taxon>Ecdysozoa</taxon>
        <taxon>Arthropoda</taxon>
        <taxon>Hexapoda</taxon>
        <taxon>Insecta</taxon>
        <taxon>Pterygota</taxon>
        <taxon>Neoptera</taxon>
        <taxon>Endopterygota</taxon>
        <taxon>Diptera</taxon>
        <taxon>Brachycera</taxon>
        <taxon>Muscomorpha</taxon>
        <taxon>Oestroidea</taxon>
        <taxon>Calliphoridae</taxon>
        <taxon>Luciliinae</taxon>
        <taxon>Lucilia</taxon>
    </lineage>
</organism>
<protein>
    <submittedName>
        <fullName evidence="1">Uncharacterized protein</fullName>
    </submittedName>
</protein>
<proteinExistence type="predicted"/>
<reference evidence="1 2" key="1">
    <citation type="journal article" date="2015" name="Nat. Commun.">
        <title>Lucilia cuprina genome unlocks parasitic fly biology to underpin future interventions.</title>
        <authorList>
            <person name="Anstead C.A."/>
            <person name="Korhonen P.K."/>
            <person name="Young N.D."/>
            <person name="Hall R.S."/>
            <person name="Jex A.R."/>
            <person name="Murali S.C."/>
            <person name="Hughes D.S."/>
            <person name="Lee S.F."/>
            <person name="Perry T."/>
            <person name="Stroehlein A.J."/>
            <person name="Ansell B.R."/>
            <person name="Breugelmans B."/>
            <person name="Hofmann A."/>
            <person name="Qu J."/>
            <person name="Dugan S."/>
            <person name="Lee S.L."/>
            <person name="Chao H."/>
            <person name="Dinh H."/>
            <person name="Han Y."/>
            <person name="Doddapaneni H.V."/>
            <person name="Worley K.C."/>
            <person name="Muzny D.M."/>
            <person name="Ioannidis P."/>
            <person name="Waterhouse R.M."/>
            <person name="Zdobnov E.M."/>
            <person name="James P.J."/>
            <person name="Bagnall N.H."/>
            <person name="Kotze A.C."/>
            <person name="Gibbs R.A."/>
            <person name="Richards S."/>
            <person name="Batterham P."/>
            <person name="Gasser R.B."/>
        </authorList>
    </citation>
    <scope>NUCLEOTIDE SEQUENCE [LARGE SCALE GENOMIC DNA]</scope>
    <source>
        <strain evidence="1 2">LS</strain>
        <tissue evidence="1">Full body</tissue>
    </source>
</reference>
<accession>A0A0L0CNC2</accession>
<name>A0A0L0CNC2_LUCCU</name>
<evidence type="ECO:0000313" key="2">
    <source>
        <dbReference type="Proteomes" id="UP000037069"/>
    </source>
</evidence>
<dbReference type="Proteomes" id="UP000037069">
    <property type="component" value="Unassembled WGS sequence"/>
</dbReference>
<dbReference type="AlphaFoldDB" id="A0A0L0CNC2"/>
<gene>
    <name evidence="1" type="ORF">FF38_03147</name>
</gene>
<comment type="caution">
    <text evidence="1">The sequence shown here is derived from an EMBL/GenBank/DDBJ whole genome shotgun (WGS) entry which is preliminary data.</text>
</comment>